<dbReference type="SUPFAM" id="SSF47370">
    <property type="entry name" value="Bromodomain"/>
    <property type="match status" value="1"/>
</dbReference>
<keyword evidence="1 2" id="KW-0103">Bromodomain</keyword>
<accession>A0ABQ8M2F8</accession>
<feature type="compositionally biased region" description="Low complexity" evidence="3">
    <location>
        <begin position="646"/>
        <end position="659"/>
    </location>
</feature>
<name>A0ABQ8M2F8_LABRO</name>
<evidence type="ECO:0000313" key="5">
    <source>
        <dbReference type="EMBL" id="KAI2657080.1"/>
    </source>
</evidence>
<dbReference type="InterPro" id="IPR001487">
    <property type="entry name" value="Bromodomain"/>
</dbReference>
<gene>
    <name evidence="5" type="ORF">H4Q32_021149</name>
</gene>
<dbReference type="PANTHER" id="PTHR15398">
    <property type="entry name" value="BROMODOMAIN-CONTAINING PROTEIN 8"/>
    <property type="match status" value="1"/>
</dbReference>
<dbReference type="CDD" id="cd05507">
    <property type="entry name" value="Bromo_brd8_like"/>
    <property type="match status" value="1"/>
</dbReference>
<dbReference type="SMART" id="SM00297">
    <property type="entry name" value="BROMO"/>
    <property type="match status" value="1"/>
</dbReference>
<feature type="region of interest" description="Disordered" evidence="3">
    <location>
        <begin position="218"/>
        <end position="255"/>
    </location>
</feature>
<feature type="region of interest" description="Disordered" evidence="3">
    <location>
        <begin position="788"/>
        <end position="831"/>
    </location>
</feature>
<evidence type="ECO:0000256" key="1">
    <source>
        <dbReference type="ARBA" id="ARBA00023117"/>
    </source>
</evidence>
<feature type="region of interest" description="Disordered" evidence="3">
    <location>
        <begin position="147"/>
        <end position="193"/>
    </location>
</feature>
<feature type="compositionally biased region" description="Pro residues" evidence="3">
    <location>
        <begin position="326"/>
        <end position="342"/>
    </location>
</feature>
<dbReference type="Pfam" id="PF00439">
    <property type="entry name" value="Bromodomain"/>
    <property type="match status" value="1"/>
</dbReference>
<feature type="compositionally biased region" description="Acidic residues" evidence="3">
    <location>
        <begin position="599"/>
        <end position="608"/>
    </location>
</feature>
<dbReference type="EMBL" id="JACTAM010000014">
    <property type="protein sequence ID" value="KAI2657080.1"/>
    <property type="molecule type" value="Genomic_DNA"/>
</dbReference>
<feature type="compositionally biased region" description="Basic and acidic residues" evidence="3">
    <location>
        <begin position="589"/>
        <end position="598"/>
    </location>
</feature>
<keyword evidence="6" id="KW-1185">Reference proteome</keyword>
<protein>
    <submittedName>
        <fullName evidence="5">Bromodomain-containing protein 8</fullName>
    </submittedName>
</protein>
<dbReference type="InterPro" id="IPR036427">
    <property type="entry name" value="Bromodomain-like_sf"/>
</dbReference>
<feature type="compositionally biased region" description="Basic and acidic residues" evidence="3">
    <location>
        <begin position="795"/>
        <end position="814"/>
    </location>
</feature>
<dbReference type="InterPro" id="IPR037966">
    <property type="entry name" value="Brd8_Bromo_dom"/>
</dbReference>
<feature type="compositionally biased region" description="Polar residues" evidence="3">
    <location>
        <begin position="181"/>
        <end position="193"/>
    </location>
</feature>
<evidence type="ECO:0000256" key="3">
    <source>
        <dbReference type="SAM" id="MobiDB-lite"/>
    </source>
</evidence>
<feature type="domain" description="Bromo" evidence="4">
    <location>
        <begin position="688"/>
        <end position="758"/>
    </location>
</feature>
<evidence type="ECO:0000259" key="4">
    <source>
        <dbReference type="PROSITE" id="PS50014"/>
    </source>
</evidence>
<dbReference type="PRINTS" id="PR00503">
    <property type="entry name" value="BROMODOMAIN"/>
</dbReference>
<sequence>MLSLGPTEPWSIREKLCLASSVMRSGDQNWVSVSRAIKPFSESGRPPDWFSQKHCASQYSELLETTEAPKRKRGEKGEVVETIEDVIVRRLTAERIEELKRLIKDTQEKYRKLKKEVDLIQAGHMDPKLEELWADIELKRKQEEEEAEQKKRATEAAYQVRQAAKNTPKRVPSVTVRSPPGASSPSMDVSQPDTLQQMTDESCASPMAQGLTVLMPVPEVTGPGPKESGLGPLVDDSPQKKHLAPKATPPPSPLLSELLKKGSLIAASSRLVVEGDVATGLSNGSHGVELHTAATALPANQDITADAPTLSRLLESSTPAQQPVSADPPKPPHSGPPSPGPPLCAQNRSLISLISSLQHSLCRAVRAAAVAEGSGAEAVMAGSSTPAEVEGKEAEVVEEDTVVSVSYMGHELDLETVGDIIAIIEEKVDVPVEALDAAAVEAALSLCEDPAVGGHPLTSPWESQTFKAAEPEPIIQQSPAPVVTQSCPDPAGVQGEEMEVLVEEATEAEVADEVTGDTVVPAAPDTEQSQDSEVKTEGEREGEAEGGMEETQQENRTPSPAVKCEGEDWVQPETVTPCLDSEDSSASAKDTKEVKEEDGGSEVDVDEGMEMKECGDGDGEGPYLSEVDPPASESEDGYGSHSQRYTTADSTASSPASSQFSMCSEDQEALQAQKIWKKAIMLVWRAAANHRYASVFLQPVSDDIAPGYHSIVHRPMDLSAIKKNIESGQIRTTAEFQRDIMLMFQNAVMYNSSDHDVYHMALEMQRDVLEQIQQFLATQLIMQTSESGISTKSLRGREANRKQDPNEKVRDTHAQSHTHKPQVETRRCGEGWRNIIKHTQTHTHTQ</sequence>
<feature type="compositionally biased region" description="Basic and acidic residues" evidence="3">
    <location>
        <begin position="821"/>
        <end position="830"/>
    </location>
</feature>
<feature type="compositionally biased region" description="Basic and acidic residues" evidence="3">
    <location>
        <begin position="532"/>
        <end position="543"/>
    </location>
</feature>
<reference evidence="5 6" key="1">
    <citation type="submission" date="2022-01" db="EMBL/GenBank/DDBJ databases">
        <title>A high-quality chromosome-level genome assembly of rohu carp, Labeo rohita.</title>
        <authorList>
            <person name="Arick M.A. II"/>
            <person name="Hsu C.-Y."/>
            <person name="Magbanua Z."/>
            <person name="Pechanova O."/>
            <person name="Grover C."/>
            <person name="Miller E."/>
            <person name="Thrash A."/>
            <person name="Ezzel L."/>
            <person name="Alam S."/>
            <person name="Benzie J."/>
            <person name="Hamilton M."/>
            <person name="Karsi A."/>
            <person name="Lawrence M.L."/>
            <person name="Peterson D.G."/>
        </authorList>
    </citation>
    <scope>NUCLEOTIDE SEQUENCE [LARGE SCALE GENOMIC DNA]</scope>
    <source>
        <strain evidence="6">BAU-BD-2019</strain>
        <tissue evidence="5">Blood</tissue>
    </source>
</reference>
<evidence type="ECO:0000256" key="2">
    <source>
        <dbReference type="PROSITE-ProRule" id="PRU00035"/>
    </source>
</evidence>
<dbReference type="Proteomes" id="UP000830375">
    <property type="component" value="Unassembled WGS sequence"/>
</dbReference>
<proteinExistence type="predicted"/>
<dbReference type="Gene3D" id="1.20.920.10">
    <property type="entry name" value="Bromodomain-like"/>
    <property type="match status" value="1"/>
</dbReference>
<dbReference type="PROSITE" id="PS50014">
    <property type="entry name" value="BROMODOMAIN_2"/>
    <property type="match status" value="1"/>
</dbReference>
<feature type="region of interest" description="Disordered" evidence="3">
    <location>
        <begin position="506"/>
        <end position="659"/>
    </location>
</feature>
<feature type="region of interest" description="Disordered" evidence="3">
    <location>
        <begin position="316"/>
        <end position="345"/>
    </location>
</feature>
<dbReference type="PANTHER" id="PTHR15398:SF4">
    <property type="entry name" value="BROMODOMAIN-CONTAINING PROTEIN 8 ISOFORM X1"/>
    <property type="match status" value="1"/>
</dbReference>
<feature type="compositionally biased region" description="Acidic residues" evidence="3">
    <location>
        <begin position="506"/>
        <end position="515"/>
    </location>
</feature>
<organism evidence="5 6">
    <name type="scientific">Labeo rohita</name>
    <name type="common">Indian major carp</name>
    <name type="synonym">Cyprinus rohita</name>
    <dbReference type="NCBI Taxonomy" id="84645"/>
    <lineage>
        <taxon>Eukaryota</taxon>
        <taxon>Metazoa</taxon>
        <taxon>Chordata</taxon>
        <taxon>Craniata</taxon>
        <taxon>Vertebrata</taxon>
        <taxon>Euteleostomi</taxon>
        <taxon>Actinopterygii</taxon>
        <taxon>Neopterygii</taxon>
        <taxon>Teleostei</taxon>
        <taxon>Ostariophysi</taxon>
        <taxon>Cypriniformes</taxon>
        <taxon>Cyprinidae</taxon>
        <taxon>Labeoninae</taxon>
        <taxon>Labeonini</taxon>
        <taxon>Labeo</taxon>
    </lineage>
</organism>
<evidence type="ECO:0000313" key="6">
    <source>
        <dbReference type="Proteomes" id="UP000830375"/>
    </source>
</evidence>
<comment type="caution">
    <text evidence="5">The sequence shown here is derived from an EMBL/GenBank/DDBJ whole genome shotgun (WGS) entry which is preliminary data.</text>
</comment>